<protein>
    <submittedName>
        <fullName evidence="1">Uncharacterized protein</fullName>
    </submittedName>
</protein>
<accession>A0A327KYD4</accession>
<reference evidence="1 2" key="1">
    <citation type="submission" date="2017-07" db="EMBL/GenBank/DDBJ databases">
        <title>Draft Genome Sequences of Select Purple Nonsulfur Bacteria.</title>
        <authorList>
            <person name="Lasarre B."/>
            <person name="Mckinlay J.B."/>
        </authorList>
    </citation>
    <scope>NUCLEOTIDE SEQUENCE [LARGE SCALE GENOMIC DNA]</scope>
    <source>
        <strain evidence="1 2">DSM 11907</strain>
    </source>
</reference>
<keyword evidence="2" id="KW-1185">Reference proteome</keyword>
<comment type="caution">
    <text evidence="1">The sequence shown here is derived from an EMBL/GenBank/DDBJ whole genome shotgun (WGS) entry which is preliminary data.</text>
</comment>
<dbReference type="RefSeq" id="WP_146618679.1">
    <property type="nucleotide sequence ID" value="NZ_NHSK01000074.1"/>
</dbReference>
<name>A0A327KYD4_9BRAD</name>
<proteinExistence type="predicted"/>
<dbReference type="EMBL" id="NPEU01000041">
    <property type="protein sequence ID" value="RAI40418.1"/>
    <property type="molecule type" value="Genomic_DNA"/>
</dbReference>
<organism evidence="1 2">
    <name type="scientific">Rhodoplanes elegans</name>
    <dbReference type="NCBI Taxonomy" id="29408"/>
    <lineage>
        <taxon>Bacteria</taxon>
        <taxon>Pseudomonadati</taxon>
        <taxon>Pseudomonadota</taxon>
        <taxon>Alphaproteobacteria</taxon>
        <taxon>Hyphomicrobiales</taxon>
        <taxon>Nitrobacteraceae</taxon>
        <taxon>Rhodoplanes</taxon>
    </lineage>
</organism>
<dbReference type="AlphaFoldDB" id="A0A327KYD4"/>
<evidence type="ECO:0000313" key="1">
    <source>
        <dbReference type="EMBL" id="RAI40418.1"/>
    </source>
</evidence>
<sequence length="77" mass="8682">MNEEFQLRGASFELWADGGPDTWWLATNEQRTADQHGVPLNTVLTGDEFKPPLTGAEINAIYDVVLDYYCDDYGPEN</sequence>
<dbReference type="Proteomes" id="UP000248863">
    <property type="component" value="Unassembled WGS sequence"/>
</dbReference>
<evidence type="ECO:0000313" key="2">
    <source>
        <dbReference type="Proteomes" id="UP000248863"/>
    </source>
</evidence>
<gene>
    <name evidence="1" type="ORF">CH338_06140</name>
</gene>